<evidence type="ECO:0000256" key="5">
    <source>
        <dbReference type="SAM" id="Phobius"/>
    </source>
</evidence>
<keyword evidence="3 5" id="KW-1133">Transmembrane helix</keyword>
<evidence type="ECO:0000256" key="3">
    <source>
        <dbReference type="ARBA" id="ARBA00022989"/>
    </source>
</evidence>
<comment type="subcellular location">
    <subcellularLocation>
        <location evidence="1">Membrane</location>
        <topology evidence="1">Multi-pass membrane protein</topology>
    </subcellularLocation>
</comment>
<dbReference type="EMBL" id="JACRWC010000057">
    <property type="protein sequence ID" value="MBC5999278.1"/>
    <property type="molecule type" value="Genomic_DNA"/>
</dbReference>
<reference evidence="6" key="1">
    <citation type="submission" date="2020-08" db="EMBL/GenBank/DDBJ databases">
        <authorList>
            <person name="Liu C."/>
            <person name="Sun Q."/>
        </authorList>
    </citation>
    <scope>NUCLEOTIDE SEQUENCE</scope>
    <source>
        <strain evidence="6">BX16</strain>
    </source>
</reference>
<dbReference type="GO" id="GO:0005886">
    <property type="term" value="C:plasma membrane"/>
    <property type="evidence" value="ECO:0007669"/>
    <property type="project" value="UniProtKB-ARBA"/>
</dbReference>
<feature type="transmembrane region" description="Helical" evidence="5">
    <location>
        <begin position="93"/>
        <end position="119"/>
    </location>
</feature>
<dbReference type="CDD" id="cd16914">
    <property type="entry name" value="EcfT"/>
    <property type="match status" value="1"/>
</dbReference>
<protein>
    <submittedName>
        <fullName evidence="6">Energy-coupling factor transporter transmembrane protein EcfT</fullName>
    </submittedName>
</protein>
<keyword evidence="4 5" id="KW-0472">Membrane</keyword>
<proteinExistence type="predicted"/>
<organism evidence="6 7">
    <name type="scientific">Lentihominibacter faecis</name>
    <dbReference type="NCBI Taxonomy" id="2764712"/>
    <lineage>
        <taxon>Bacteria</taxon>
        <taxon>Bacillati</taxon>
        <taxon>Bacillota</taxon>
        <taxon>Clostridia</taxon>
        <taxon>Peptostreptococcales</taxon>
        <taxon>Anaerovoracaceae</taxon>
        <taxon>Lentihominibacter</taxon>
    </lineage>
</organism>
<feature type="transmembrane region" description="Helical" evidence="5">
    <location>
        <begin position="223"/>
        <end position="241"/>
    </location>
</feature>
<dbReference type="Proteomes" id="UP000644115">
    <property type="component" value="Unassembled WGS sequence"/>
</dbReference>
<evidence type="ECO:0000256" key="2">
    <source>
        <dbReference type="ARBA" id="ARBA00022692"/>
    </source>
</evidence>
<dbReference type="AlphaFoldDB" id="A0A923NAP2"/>
<dbReference type="RefSeq" id="WP_249286733.1">
    <property type="nucleotide sequence ID" value="NZ_JACRWC010000057.1"/>
</dbReference>
<evidence type="ECO:0000313" key="7">
    <source>
        <dbReference type="Proteomes" id="UP000644115"/>
    </source>
</evidence>
<name>A0A923NAP2_9FIRM</name>
<accession>A0A923NAP2</accession>
<feature type="transmembrane region" description="Helical" evidence="5">
    <location>
        <begin position="51"/>
        <end position="71"/>
    </location>
</feature>
<evidence type="ECO:0000256" key="1">
    <source>
        <dbReference type="ARBA" id="ARBA00004141"/>
    </source>
</evidence>
<gene>
    <name evidence="6" type="ORF">H8876_04630</name>
</gene>
<keyword evidence="2 5" id="KW-0812">Transmembrane</keyword>
<evidence type="ECO:0000256" key="4">
    <source>
        <dbReference type="ARBA" id="ARBA00023136"/>
    </source>
</evidence>
<feature type="transmembrane region" description="Helical" evidence="5">
    <location>
        <begin position="12"/>
        <end position="39"/>
    </location>
</feature>
<sequence>MKFSSYHPVINLIYFAAALTGIILFRHPVFLAISFAASFAWSVKLRGKRGLIFDLCLVPLILLYAGVYASYNHFGVTDLATDFIGNEITLESIVYGLVLGTTTAAFLMMFSCFLAVFSVDKIIYLFGKISPRLSLMLSVALRMFGRVRVRASQTETARRGLGKGVHQGSLWQRMKNGVRELSILITWMLESFFESGFSMKSRGCGLRGRTAYSIYRFDNRDRSLVIVLSACLGGLAAALMLDQTRVHYDPEIIWNRVTFWSYVFYGIYGAFLLLPMGLELLGQWRFQRKRKNI</sequence>
<evidence type="ECO:0000313" key="6">
    <source>
        <dbReference type="EMBL" id="MBC5999278.1"/>
    </source>
</evidence>
<comment type="caution">
    <text evidence="6">The sequence shown here is derived from an EMBL/GenBank/DDBJ whole genome shotgun (WGS) entry which is preliminary data.</text>
</comment>
<dbReference type="InterPro" id="IPR003339">
    <property type="entry name" value="ABC/ECF_trnsptr_transmembrane"/>
</dbReference>
<feature type="transmembrane region" description="Helical" evidence="5">
    <location>
        <begin position="261"/>
        <end position="281"/>
    </location>
</feature>
<keyword evidence="7" id="KW-1185">Reference proteome</keyword>